<keyword evidence="15" id="KW-1185">Reference proteome</keyword>
<dbReference type="KEGG" id="bdi:104584644"/>
<evidence type="ECO:0000256" key="3">
    <source>
        <dbReference type="ARBA" id="ARBA00022692"/>
    </source>
</evidence>
<dbReference type="OrthoDB" id="8062037at2759"/>
<comment type="similarity">
    <text evidence="8">Belongs to the RING-type zinc finger family. ATL subfamily.</text>
</comment>
<evidence type="ECO:0000256" key="5">
    <source>
        <dbReference type="ARBA" id="ARBA00022833"/>
    </source>
</evidence>
<dbReference type="Gene3D" id="3.30.40.10">
    <property type="entry name" value="Zinc/RING finger domain, C3HC4 (zinc finger)"/>
    <property type="match status" value="1"/>
</dbReference>
<dbReference type="EMBL" id="CM000883">
    <property type="protein sequence ID" value="PNT64191.1"/>
    <property type="molecule type" value="Genomic_DNA"/>
</dbReference>
<comment type="subcellular location">
    <subcellularLocation>
        <location evidence="1">Membrane</location>
        <topology evidence="1">Single-pass membrane protein</topology>
    </subcellularLocation>
</comment>
<evidence type="ECO:0000256" key="6">
    <source>
        <dbReference type="ARBA" id="ARBA00022989"/>
    </source>
</evidence>
<keyword evidence="7 11" id="KW-0472">Membrane</keyword>
<dbReference type="InterPro" id="IPR001841">
    <property type="entry name" value="Znf_RING"/>
</dbReference>
<evidence type="ECO:0000313" key="13">
    <source>
        <dbReference type="EMBL" id="PNT64191.1"/>
    </source>
</evidence>
<dbReference type="AlphaFoldDB" id="A0A2K2CQ89"/>
<keyword evidence="4" id="KW-0479">Metal-binding</keyword>
<dbReference type="CDD" id="cd16461">
    <property type="entry name" value="RING-H2_EL5-like"/>
    <property type="match status" value="1"/>
</dbReference>
<dbReference type="Proteomes" id="UP000008810">
    <property type="component" value="Chromosome 4"/>
</dbReference>
<dbReference type="InterPro" id="IPR044602">
    <property type="entry name" value="ATL10/ATL72-79-like"/>
</dbReference>
<evidence type="ECO:0000256" key="10">
    <source>
        <dbReference type="SAM" id="MobiDB-lite"/>
    </source>
</evidence>
<reference evidence="13 14" key="1">
    <citation type="journal article" date="2010" name="Nature">
        <title>Genome sequencing and analysis of the model grass Brachypodium distachyon.</title>
        <authorList>
            <consortium name="International Brachypodium Initiative"/>
        </authorList>
    </citation>
    <scope>NUCLEOTIDE SEQUENCE [LARGE SCALE GENOMIC DNA]</scope>
    <source>
        <strain evidence="13">Bd21</strain>
        <strain evidence="14">cv. Bd21</strain>
    </source>
</reference>
<evidence type="ECO:0000259" key="12">
    <source>
        <dbReference type="PROSITE" id="PS50089"/>
    </source>
</evidence>
<dbReference type="PANTHER" id="PTHR46905:SF21">
    <property type="entry name" value="RING-TYPE E3 UBIQUITIN TRANSFERASE"/>
    <property type="match status" value="1"/>
</dbReference>
<evidence type="ECO:0000256" key="2">
    <source>
        <dbReference type="ARBA" id="ARBA00022679"/>
    </source>
</evidence>
<dbReference type="PANTHER" id="PTHR46905">
    <property type="entry name" value="RING-H2 FINGER PROTEIN ATL78"/>
    <property type="match status" value="1"/>
</dbReference>
<dbReference type="Gramene" id="PNT64191">
    <property type="protein sequence ID" value="PNT64191"/>
    <property type="gene ID" value="BRADI_4g25745v3"/>
</dbReference>
<evidence type="ECO:0000313" key="15">
    <source>
        <dbReference type="Proteomes" id="UP000008810"/>
    </source>
</evidence>
<evidence type="ECO:0000256" key="1">
    <source>
        <dbReference type="ARBA" id="ARBA00004167"/>
    </source>
</evidence>
<feature type="compositionally biased region" description="Low complexity" evidence="10">
    <location>
        <begin position="87"/>
        <end position="104"/>
    </location>
</feature>
<name>A0A2K2CQ89_BRADI</name>
<dbReference type="SMART" id="SM01197">
    <property type="entry name" value="FANCL_C"/>
    <property type="match status" value="1"/>
</dbReference>
<dbReference type="SMART" id="SM00184">
    <property type="entry name" value="RING"/>
    <property type="match status" value="1"/>
</dbReference>
<feature type="domain" description="RING-type" evidence="12">
    <location>
        <begin position="136"/>
        <end position="178"/>
    </location>
</feature>
<feature type="transmembrane region" description="Helical" evidence="11">
    <location>
        <begin position="55"/>
        <end position="76"/>
    </location>
</feature>
<accession>A0A2K2CQ89</accession>
<evidence type="ECO:0000256" key="8">
    <source>
        <dbReference type="ARBA" id="ARBA00024209"/>
    </source>
</evidence>
<dbReference type="InterPro" id="IPR013083">
    <property type="entry name" value="Znf_RING/FYVE/PHD"/>
</dbReference>
<dbReference type="GO" id="GO:0061630">
    <property type="term" value="F:ubiquitin protein ligase activity"/>
    <property type="evidence" value="ECO:0000318"/>
    <property type="project" value="GO_Central"/>
</dbReference>
<keyword evidence="3 11" id="KW-0812">Transmembrane</keyword>
<dbReference type="GO" id="GO:0016567">
    <property type="term" value="P:protein ubiquitination"/>
    <property type="evidence" value="ECO:0007669"/>
    <property type="project" value="InterPro"/>
</dbReference>
<keyword evidence="2" id="KW-0808">Transferase</keyword>
<reference evidence="14" key="3">
    <citation type="submission" date="2018-08" db="UniProtKB">
        <authorList>
            <consortium name="EnsemblPlants"/>
        </authorList>
    </citation>
    <scope>IDENTIFICATION</scope>
    <source>
        <strain evidence="14">cv. Bd21</strain>
    </source>
</reference>
<evidence type="ECO:0000256" key="4">
    <source>
        <dbReference type="ARBA" id="ARBA00022723"/>
    </source>
</evidence>
<dbReference type="GO" id="GO:0016020">
    <property type="term" value="C:membrane"/>
    <property type="evidence" value="ECO:0007669"/>
    <property type="project" value="UniProtKB-SubCell"/>
</dbReference>
<feature type="region of interest" description="Disordered" evidence="10">
    <location>
        <begin position="87"/>
        <end position="106"/>
    </location>
</feature>
<dbReference type="Pfam" id="PF13639">
    <property type="entry name" value="zf-RING_2"/>
    <property type="match status" value="1"/>
</dbReference>
<dbReference type="GO" id="GO:0008270">
    <property type="term" value="F:zinc ion binding"/>
    <property type="evidence" value="ECO:0007669"/>
    <property type="project" value="UniProtKB-KW"/>
</dbReference>
<keyword evidence="6 11" id="KW-1133">Transmembrane helix</keyword>
<dbReference type="PROSITE" id="PS50089">
    <property type="entry name" value="ZF_RING_2"/>
    <property type="match status" value="1"/>
</dbReference>
<evidence type="ECO:0000256" key="9">
    <source>
        <dbReference type="PROSITE-ProRule" id="PRU00175"/>
    </source>
</evidence>
<evidence type="ECO:0000313" key="14">
    <source>
        <dbReference type="EnsemblPlants" id="PNT64191"/>
    </source>
</evidence>
<evidence type="ECO:0000256" key="11">
    <source>
        <dbReference type="SAM" id="Phobius"/>
    </source>
</evidence>
<protein>
    <recommendedName>
        <fullName evidence="12">RING-type domain-containing protein</fullName>
    </recommendedName>
</protein>
<keyword evidence="5" id="KW-0862">Zinc</keyword>
<keyword evidence="9" id="KW-0863">Zinc-finger</keyword>
<dbReference type="EnsemblPlants" id="PNT64191">
    <property type="protein sequence ID" value="PNT64191"/>
    <property type="gene ID" value="BRADI_4g25745v3"/>
</dbReference>
<evidence type="ECO:0000256" key="7">
    <source>
        <dbReference type="ARBA" id="ARBA00023136"/>
    </source>
</evidence>
<dbReference type="SUPFAM" id="SSF57850">
    <property type="entry name" value="RING/U-box"/>
    <property type="match status" value="1"/>
</dbReference>
<reference evidence="13" key="2">
    <citation type="submission" date="2017-06" db="EMBL/GenBank/DDBJ databases">
        <title>WGS assembly of Brachypodium distachyon.</title>
        <authorList>
            <consortium name="The International Brachypodium Initiative"/>
            <person name="Lucas S."/>
            <person name="Harmon-Smith M."/>
            <person name="Lail K."/>
            <person name="Tice H."/>
            <person name="Grimwood J."/>
            <person name="Bruce D."/>
            <person name="Barry K."/>
            <person name="Shu S."/>
            <person name="Lindquist E."/>
            <person name="Wang M."/>
            <person name="Pitluck S."/>
            <person name="Vogel J.P."/>
            <person name="Garvin D.F."/>
            <person name="Mockler T.C."/>
            <person name="Schmutz J."/>
            <person name="Rokhsar D."/>
            <person name="Bevan M.W."/>
        </authorList>
    </citation>
    <scope>NUCLEOTIDE SEQUENCE</scope>
    <source>
        <strain evidence="13">Bd21</strain>
    </source>
</reference>
<organism evidence="13">
    <name type="scientific">Brachypodium distachyon</name>
    <name type="common">Purple false brome</name>
    <name type="synonym">Trachynia distachya</name>
    <dbReference type="NCBI Taxonomy" id="15368"/>
    <lineage>
        <taxon>Eukaryota</taxon>
        <taxon>Viridiplantae</taxon>
        <taxon>Streptophyta</taxon>
        <taxon>Embryophyta</taxon>
        <taxon>Tracheophyta</taxon>
        <taxon>Spermatophyta</taxon>
        <taxon>Magnoliopsida</taxon>
        <taxon>Liliopsida</taxon>
        <taxon>Poales</taxon>
        <taxon>Poaceae</taxon>
        <taxon>BOP clade</taxon>
        <taxon>Pooideae</taxon>
        <taxon>Stipodae</taxon>
        <taxon>Brachypodieae</taxon>
        <taxon>Brachypodium</taxon>
    </lineage>
</organism>
<dbReference type="RefSeq" id="XP_010237950.1">
    <property type="nucleotide sequence ID" value="XM_010239648.3"/>
</dbReference>
<proteinExistence type="inferred from homology"/>
<dbReference type="FunFam" id="3.30.40.10:FF:000404">
    <property type="entry name" value="RING-H2 finger protein ATL72-like"/>
    <property type="match status" value="1"/>
</dbReference>
<gene>
    <name evidence="14" type="primary">LOC104584644</name>
    <name evidence="13" type="ORF">BRADI_4g25745v3</name>
</gene>
<dbReference type="GeneID" id="104584644"/>
<sequence length="201" mass="20035">MGARRLSGGGADTTAPPLVTPAAAAASAGGTFTTTTTNNSNSSGGGNGGSFDANMVIILAALLCVLIFALGLNSLVRCCLHCARRLSSSSSAPSSSSSPAPASAGLKRKALRRIPVEVYGASNGVTAEGRAAAAECAICLGEFAGGEKVRVLPRCRHGFHVRCIDAWLAAHSSCPNCRASLLVPDPGAAAGAGEDGARGRR</sequence>